<proteinExistence type="predicted"/>
<dbReference type="GO" id="GO:0004714">
    <property type="term" value="F:transmembrane receptor protein tyrosine kinase activity"/>
    <property type="evidence" value="ECO:0007669"/>
    <property type="project" value="TreeGrafter"/>
</dbReference>
<dbReference type="GO" id="GO:0043235">
    <property type="term" value="C:receptor complex"/>
    <property type="evidence" value="ECO:0007669"/>
    <property type="project" value="TreeGrafter"/>
</dbReference>
<gene>
    <name evidence="2" type="ORF">HOLleu_22622</name>
</gene>
<dbReference type="Proteomes" id="UP001152320">
    <property type="component" value="Chromosome 10"/>
</dbReference>
<comment type="caution">
    <text evidence="2">The sequence shown here is derived from an EMBL/GenBank/DDBJ whole genome shotgun (WGS) entry which is preliminary data.</text>
</comment>
<dbReference type="InterPro" id="IPR020635">
    <property type="entry name" value="Tyr_kinase_cat_dom"/>
</dbReference>
<dbReference type="PANTHER" id="PTHR24416:SF611">
    <property type="entry name" value="TYROSINE-PROTEIN KINASE TRANSMEMBRANE RECEPTOR ROR"/>
    <property type="match status" value="1"/>
</dbReference>
<dbReference type="GO" id="GO:0005524">
    <property type="term" value="F:ATP binding"/>
    <property type="evidence" value="ECO:0007669"/>
    <property type="project" value="InterPro"/>
</dbReference>
<dbReference type="PRINTS" id="PR00109">
    <property type="entry name" value="TYRKINASE"/>
</dbReference>
<sequence>MEVCLKQQVTELLTFAVNIAKAMEFIESQQFCHPFVSLKKVLITSQCGCKLYDIRPNDMATTKVKGVLKKNNPPIAWMPPETIFLCEYTPSCDVWSFSVLLWELFSLGEIPYVGKTNAEIENIIREGKLLPRPTNCPGSAYDTMLLSWQKSVEKRPSFAVLYLKLGDILKATQEADGSKEKIYFTLSPSEKGDYI</sequence>
<keyword evidence="2" id="KW-0418">Kinase</keyword>
<accession>A0A9Q1H6W7</accession>
<dbReference type="SMART" id="SM00219">
    <property type="entry name" value="TyrKc"/>
    <property type="match status" value="1"/>
</dbReference>
<evidence type="ECO:0000259" key="1">
    <source>
        <dbReference type="PROSITE" id="PS50011"/>
    </source>
</evidence>
<dbReference type="Gene3D" id="1.10.510.10">
    <property type="entry name" value="Transferase(Phosphotransferase) domain 1"/>
    <property type="match status" value="1"/>
</dbReference>
<dbReference type="InterPro" id="IPR011009">
    <property type="entry name" value="Kinase-like_dom_sf"/>
</dbReference>
<feature type="domain" description="Protein kinase" evidence="1">
    <location>
        <begin position="1"/>
        <end position="169"/>
    </location>
</feature>
<evidence type="ECO:0000313" key="2">
    <source>
        <dbReference type="EMBL" id="KAJ8035399.1"/>
    </source>
</evidence>
<dbReference type="PANTHER" id="PTHR24416">
    <property type="entry name" value="TYROSINE-PROTEIN KINASE RECEPTOR"/>
    <property type="match status" value="1"/>
</dbReference>
<dbReference type="GO" id="GO:0007169">
    <property type="term" value="P:cell surface receptor protein tyrosine kinase signaling pathway"/>
    <property type="evidence" value="ECO:0007669"/>
    <property type="project" value="TreeGrafter"/>
</dbReference>
<name>A0A9Q1H6W7_HOLLE</name>
<dbReference type="SUPFAM" id="SSF56112">
    <property type="entry name" value="Protein kinase-like (PK-like)"/>
    <property type="match status" value="1"/>
</dbReference>
<keyword evidence="2" id="KW-0808">Transferase</keyword>
<dbReference type="InterPro" id="IPR001245">
    <property type="entry name" value="Ser-Thr/Tyr_kinase_cat_dom"/>
</dbReference>
<dbReference type="PROSITE" id="PS50011">
    <property type="entry name" value="PROTEIN_KINASE_DOM"/>
    <property type="match status" value="1"/>
</dbReference>
<dbReference type="Pfam" id="PF07714">
    <property type="entry name" value="PK_Tyr_Ser-Thr"/>
    <property type="match status" value="1"/>
</dbReference>
<organism evidence="2 3">
    <name type="scientific">Holothuria leucospilota</name>
    <name type="common">Black long sea cucumber</name>
    <name type="synonym">Mertensiothuria leucospilota</name>
    <dbReference type="NCBI Taxonomy" id="206669"/>
    <lineage>
        <taxon>Eukaryota</taxon>
        <taxon>Metazoa</taxon>
        <taxon>Echinodermata</taxon>
        <taxon>Eleutherozoa</taxon>
        <taxon>Echinozoa</taxon>
        <taxon>Holothuroidea</taxon>
        <taxon>Aspidochirotacea</taxon>
        <taxon>Aspidochirotida</taxon>
        <taxon>Holothuriidae</taxon>
        <taxon>Holothuria</taxon>
    </lineage>
</organism>
<keyword evidence="3" id="KW-1185">Reference proteome</keyword>
<dbReference type="InterPro" id="IPR050122">
    <property type="entry name" value="RTK"/>
</dbReference>
<dbReference type="OrthoDB" id="4062651at2759"/>
<dbReference type="AlphaFoldDB" id="A0A9Q1H6W7"/>
<dbReference type="GO" id="GO:0005886">
    <property type="term" value="C:plasma membrane"/>
    <property type="evidence" value="ECO:0007669"/>
    <property type="project" value="TreeGrafter"/>
</dbReference>
<protein>
    <submittedName>
        <fullName evidence="2">Tyrosine-protein kinase Lyn</fullName>
    </submittedName>
</protein>
<evidence type="ECO:0000313" key="3">
    <source>
        <dbReference type="Proteomes" id="UP001152320"/>
    </source>
</evidence>
<dbReference type="InterPro" id="IPR000719">
    <property type="entry name" value="Prot_kinase_dom"/>
</dbReference>
<reference evidence="2" key="1">
    <citation type="submission" date="2021-10" db="EMBL/GenBank/DDBJ databases">
        <title>Tropical sea cucumber genome reveals ecological adaptation and Cuvierian tubules defense mechanism.</title>
        <authorList>
            <person name="Chen T."/>
        </authorList>
    </citation>
    <scope>NUCLEOTIDE SEQUENCE</scope>
    <source>
        <strain evidence="2">Nanhai2018</strain>
        <tissue evidence="2">Muscle</tissue>
    </source>
</reference>
<dbReference type="EMBL" id="JAIZAY010000010">
    <property type="protein sequence ID" value="KAJ8035399.1"/>
    <property type="molecule type" value="Genomic_DNA"/>
</dbReference>